<gene>
    <name evidence="1" type="ORF">FBU59_004661</name>
</gene>
<accession>A0ACC1J512</accession>
<proteinExistence type="predicted"/>
<evidence type="ECO:0000313" key="2">
    <source>
        <dbReference type="Proteomes" id="UP001150603"/>
    </source>
</evidence>
<evidence type="ECO:0000313" key="1">
    <source>
        <dbReference type="EMBL" id="KAJ1937744.1"/>
    </source>
</evidence>
<organism evidence="1 2">
    <name type="scientific">Linderina macrospora</name>
    <dbReference type="NCBI Taxonomy" id="4868"/>
    <lineage>
        <taxon>Eukaryota</taxon>
        <taxon>Fungi</taxon>
        <taxon>Fungi incertae sedis</taxon>
        <taxon>Zoopagomycota</taxon>
        <taxon>Kickxellomycotina</taxon>
        <taxon>Kickxellomycetes</taxon>
        <taxon>Kickxellales</taxon>
        <taxon>Kickxellaceae</taxon>
        <taxon>Linderina</taxon>
    </lineage>
</organism>
<comment type="caution">
    <text evidence="1">The sequence shown here is derived from an EMBL/GenBank/DDBJ whole genome shotgun (WGS) entry which is preliminary data.</text>
</comment>
<protein>
    <submittedName>
        <fullName evidence="1">Uncharacterized protein</fullName>
    </submittedName>
</protein>
<dbReference type="EMBL" id="JANBPW010003410">
    <property type="protein sequence ID" value="KAJ1937744.1"/>
    <property type="molecule type" value="Genomic_DNA"/>
</dbReference>
<feature type="non-terminal residue" evidence="1">
    <location>
        <position position="66"/>
    </location>
</feature>
<keyword evidence="2" id="KW-1185">Reference proteome</keyword>
<dbReference type="Proteomes" id="UP001150603">
    <property type="component" value="Unassembled WGS sequence"/>
</dbReference>
<name>A0ACC1J512_9FUNG</name>
<sequence length="66" mass="7331">MPNTTANIGSTTSNKRKRQDEEKVEAFHFLPCFKKVRANSNNTVAGTIESTQSPPKLSQRLLGNIK</sequence>
<reference evidence="1" key="1">
    <citation type="submission" date="2022-07" db="EMBL/GenBank/DDBJ databases">
        <title>Phylogenomic reconstructions and comparative analyses of Kickxellomycotina fungi.</title>
        <authorList>
            <person name="Reynolds N.K."/>
            <person name="Stajich J.E."/>
            <person name="Barry K."/>
            <person name="Grigoriev I.V."/>
            <person name="Crous P."/>
            <person name="Smith M.E."/>
        </authorList>
    </citation>
    <scope>NUCLEOTIDE SEQUENCE</scope>
    <source>
        <strain evidence="1">NRRL 5244</strain>
    </source>
</reference>